<reference evidence="1 2" key="1">
    <citation type="submission" date="2009-12" db="EMBL/GenBank/DDBJ databases">
        <title>The draft genome of Batrachochytrium dendrobatidis.</title>
        <authorList>
            <consortium name="US DOE Joint Genome Institute (JGI-PGF)"/>
            <person name="Kuo A."/>
            <person name="Salamov A."/>
            <person name="Schmutz J."/>
            <person name="Lucas S."/>
            <person name="Pitluck S."/>
            <person name="Rosenblum E."/>
            <person name="Stajich J."/>
            <person name="Eisen M."/>
            <person name="Grigoriev I.V."/>
        </authorList>
    </citation>
    <scope>NUCLEOTIDE SEQUENCE [LARGE SCALE GENOMIC DNA]</scope>
    <source>
        <strain evidence="2">JAM81 / FGSC 10211</strain>
    </source>
</reference>
<organism evidence="1 2">
    <name type="scientific">Batrachochytrium dendrobatidis (strain JAM81 / FGSC 10211)</name>
    <name type="common">Frog chytrid fungus</name>
    <dbReference type="NCBI Taxonomy" id="684364"/>
    <lineage>
        <taxon>Eukaryota</taxon>
        <taxon>Fungi</taxon>
        <taxon>Fungi incertae sedis</taxon>
        <taxon>Chytridiomycota</taxon>
        <taxon>Chytridiomycota incertae sedis</taxon>
        <taxon>Chytridiomycetes</taxon>
        <taxon>Rhizophydiales</taxon>
        <taxon>Rhizophydiales incertae sedis</taxon>
        <taxon>Batrachochytrium</taxon>
    </lineage>
</organism>
<evidence type="ECO:0000313" key="2">
    <source>
        <dbReference type="Proteomes" id="UP000007241"/>
    </source>
</evidence>
<dbReference type="InParanoid" id="F4P1L8"/>
<dbReference type="HOGENOM" id="CLU_1077630_0_0_1"/>
<evidence type="ECO:0000313" key="1">
    <source>
        <dbReference type="EMBL" id="EGF80927.1"/>
    </source>
</evidence>
<accession>F4P1L8</accession>
<sequence>MELANIHVAHSLLESVKARLKVTLKTKDMPMEKLIQTIYVQYRYSCQSKTKWAALHIESRKTGRLATDRVNRQQQHQEKANSITHQSMDTRQVASTHILKPRNSASLSLRAYGIQPNRTSTNQTLSSSRGLLREKSKKSDSNIVSKDALVRLRLLLGGELLIMNDFWRSWNAQSPSSLVHHAHSYTCNAFVFFLGYPLECLLTFDRFDLFANGTAMCDSDLFGSYQKQLVDYTNGPWILLAYVIIQVADLSIDLFTSR</sequence>
<gene>
    <name evidence="1" type="ORF">BATDEDRAFT_24456</name>
</gene>
<keyword evidence="2" id="KW-1185">Reference proteome</keyword>
<protein>
    <submittedName>
        <fullName evidence="1">Uncharacterized protein</fullName>
    </submittedName>
</protein>
<dbReference type="AlphaFoldDB" id="F4P1L8"/>
<dbReference type="RefSeq" id="XP_006678459.1">
    <property type="nucleotide sequence ID" value="XM_006678396.1"/>
</dbReference>
<dbReference type="Proteomes" id="UP000007241">
    <property type="component" value="Unassembled WGS sequence"/>
</dbReference>
<dbReference type="EMBL" id="GL882883">
    <property type="protein sequence ID" value="EGF80927.1"/>
    <property type="molecule type" value="Genomic_DNA"/>
</dbReference>
<name>F4P1L8_BATDJ</name>
<dbReference type="GeneID" id="18238504"/>
<proteinExistence type="predicted"/>